<feature type="compositionally biased region" description="Basic and acidic residues" evidence="1">
    <location>
        <begin position="70"/>
        <end position="79"/>
    </location>
</feature>
<sequence>MFTSRHREAAGRSRVTGRGYPYRLQGFGAGPRRFRKRRCRRGGAVSGLPTEDRGCADYGPVDSFPYWGPRQRDSRRTTNEGRSMPQPQKQPTLSDAMSVLQRGTAKLWGATQLSSDERFPLFNEAYKAVIIYKVCQGVTRYKSFVQERGTCTSSWTECDTVGPRLLPVVFVRKGKKRFRMSCPNAGKWLMTDPRDGPPCP</sequence>
<accession>A0AAV3YNC2</accession>
<dbReference type="AlphaFoldDB" id="A0AAV3YNC2"/>
<feature type="region of interest" description="Disordered" evidence="1">
    <location>
        <begin position="64"/>
        <end position="94"/>
    </location>
</feature>
<evidence type="ECO:0000313" key="2">
    <source>
        <dbReference type="EMBL" id="GFN84209.1"/>
    </source>
</evidence>
<feature type="compositionally biased region" description="Polar residues" evidence="1">
    <location>
        <begin position="85"/>
        <end position="94"/>
    </location>
</feature>
<gene>
    <name evidence="2" type="ORF">PoB_001071500</name>
</gene>
<dbReference type="Proteomes" id="UP000735302">
    <property type="component" value="Unassembled WGS sequence"/>
</dbReference>
<proteinExistence type="predicted"/>
<keyword evidence="3" id="KW-1185">Reference proteome</keyword>
<feature type="compositionally biased region" description="Basic and acidic residues" evidence="1">
    <location>
        <begin position="1"/>
        <end position="11"/>
    </location>
</feature>
<evidence type="ECO:0000256" key="1">
    <source>
        <dbReference type="SAM" id="MobiDB-lite"/>
    </source>
</evidence>
<reference evidence="2 3" key="1">
    <citation type="journal article" date="2021" name="Elife">
        <title>Chloroplast acquisition without the gene transfer in kleptoplastic sea slugs, Plakobranchus ocellatus.</title>
        <authorList>
            <person name="Maeda T."/>
            <person name="Takahashi S."/>
            <person name="Yoshida T."/>
            <person name="Shimamura S."/>
            <person name="Takaki Y."/>
            <person name="Nagai Y."/>
            <person name="Toyoda A."/>
            <person name="Suzuki Y."/>
            <person name="Arimoto A."/>
            <person name="Ishii H."/>
            <person name="Satoh N."/>
            <person name="Nishiyama T."/>
            <person name="Hasebe M."/>
            <person name="Maruyama T."/>
            <person name="Minagawa J."/>
            <person name="Obokata J."/>
            <person name="Shigenobu S."/>
        </authorList>
    </citation>
    <scope>NUCLEOTIDE SEQUENCE [LARGE SCALE GENOMIC DNA]</scope>
</reference>
<evidence type="ECO:0000313" key="3">
    <source>
        <dbReference type="Proteomes" id="UP000735302"/>
    </source>
</evidence>
<feature type="region of interest" description="Disordered" evidence="1">
    <location>
        <begin position="1"/>
        <end position="27"/>
    </location>
</feature>
<organism evidence="2 3">
    <name type="scientific">Plakobranchus ocellatus</name>
    <dbReference type="NCBI Taxonomy" id="259542"/>
    <lineage>
        <taxon>Eukaryota</taxon>
        <taxon>Metazoa</taxon>
        <taxon>Spiralia</taxon>
        <taxon>Lophotrochozoa</taxon>
        <taxon>Mollusca</taxon>
        <taxon>Gastropoda</taxon>
        <taxon>Heterobranchia</taxon>
        <taxon>Euthyneura</taxon>
        <taxon>Panpulmonata</taxon>
        <taxon>Sacoglossa</taxon>
        <taxon>Placobranchoidea</taxon>
        <taxon>Plakobranchidae</taxon>
        <taxon>Plakobranchus</taxon>
    </lineage>
</organism>
<dbReference type="EMBL" id="BLXT01001285">
    <property type="protein sequence ID" value="GFN84209.1"/>
    <property type="molecule type" value="Genomic_DNA"/>
</dbReference>
<comment type="caution">
    <text evidence="2">The sequence shown here is derived from an EMBL/GenBank/DDBJ whole genome shotgun (WGS) entry which is preliminary data.</text>
</comment>
<protein>
    <submittedName>
        <fullName evidence="2">Uncharacterized protein</fullName>
    </submittedName>
</protein>
<name>A0AAV3YNC2_9GAST</name>